<organism evidence="2 3">
    <name type="scientific">Cercophora newfieldiana</name>
    <dbReference type="NCBI Taxonomy" id="92897"/>
    <lineage>
        <taxon>Eukaryota</taxon>
        <taxon>Fungi</taxon>
        <taxon>Dikarya</taxon>
        <taxon>Ascomycota</taxon>
        <taxon>Pezizomycotina</taxon>
        <taxon>Sordariomycetes</taxon>
        <taxon>Sordariomycetidae</taxon>
        <taxon>Sordariales</taxon>
        <taxon>Lasiosphaeriaceae</taxon>
        <taxon>Cercophora</taxon>
    </lineage>
</organism>
<feature type="region of interest" description="Disordered" evidence="1">
    <location>
        <begin position="123"/>
        <end position="149"/>
    </location>
</feature>
<dbReference type="PANTHER" id="PTHR42057">
    <property type="entry name" value="F-BOX DOMAIN PROTEIN (AFU_ORTHOLOGUE AFUA_4G00200)"/>
    <property type="match status" value="1"/>
</dbReference>
<dbReference type="PANTHER" id="PTHR42057:SF2">
    <property type="entry name" value="F-BOX DOMAIN PROTEIN (AFU_ORTHOLOGUE AFUA_4G00200)-RELATED"/>
    <property type="match status" value="1"/>
</dbReference>
<sequence>MASYINIPEELRCQIAGYLGIQDLRRLKDTCKTLRPSAMRELLSMVRAYPSKKKIKRYNGILADPVLKQYVRHLEISTIGPRADNQERQGDKWEGAKLDDTTRQAYNAFSGFPNLTSVSLRFSKNGSSGSKEPLGYHPDPGSSHPTGSFRPWPFSQYRESFGLRQPVLQDFFRTLNHPDSKVGDICIDNLQNINDVAFMASAPVTNVLSRIHALRLFIVTEHQHNPTKMNMYLKETHIFMKELRPLWLQPAASNLTTLVLYHSIPFGYLPKLDLRGLEFPNLQTLALGNYTFSHDWQLDWLSSCSPVLKNLFLDNPIVVFYRVHEDFLEDSDGYPDFPLPQRPATEYVPPRYKFINLTWSRIFEHLRNNLHTLRHFRIGRSSRTLGELRTPFSHANYDKMNIHLFQERYRQFNQLNTSGSSEAMVDYHWKRIYVGKPEINICSSNGKNTVEGAKAFEFLERFKEQDHEDRVALDALLETTGQLKSRCISLED</sequence>
<protein>
    <recommendedName>
        <fullName evidence="4">F-box domain-containing protein</fullName>
    </recommendedName>
</protein>
<accession>A0AA39XU64</accession>
<comment type="caution">
    <text evidence="2">The sequence shown here is derived from an EMBL/GenBank/DDBJ whole genome shotgun (WGS) entry which is preliminary data.</text>
</comment>
<evidence type="ECO:0008006" key="4">
    <source>
        <dbReference type="Google" id="ProtNLM"/>
    </source>
</evidence>
<evidence type="ECO:0000313" key="3">
    <source>
        <dbReference type="Proteomes" id="UP001174936"/>
    </source>
</evidence>
<evidence type="ECO:0000313" key="2">
    <source>
        <dbReference type="EMBL" id="KAK0639180.1"/>
    </source>
</evidence>
<evidence type="ECO:0000256" key="1">
    <source>
        <dbReference type="SAM" id="MobiDB-lite"/>
    </source>
</evidence>
<dbReference type="AlphaFoldDB" id="A0AA39XU64"/>
<proteinExistence type="predicted"/>
<name>A0AA39XU64_9PEZI</name>
<keyword evidence="3" id="KW-1185">Reference proteome</keyword>
<reference evidence="2" key="1">
    <citation type="submission" date="2023-06" db="EMBL/GenBank/DDBJ databases">
        <title>Genome-scale phylogeny and comparative genomics of the fungal order Sordariales.</title>
        <authorList>
            <consortium name="Lawrence Berkeley National Laboratory"/>
            <person name="Hensen N."/>
            <person name="Bonometti L."/>
            <person name="Westerberg I."/>
            <person name="Brannstrom I.O."/>
            <person name="Guillou S."/>
            <person name="Cros-Aarteil S."/>
            <person name="Calhoun S."/>
            <person name="Haridas S."/>
            <person name="Kuo A."/>
            <person name="Mondo S."/>
            <person name="Pangilinan J."/>
            <person name="Riley R."/>
            <person name="Labutti K."/>
            <person name="Andreopoulos B."/>
            <person name="Lipzen A."/>
            <person name="Chen C."/>
            <person name="Yanf M."/>
            <person name="Daum C."/>
            <person name="Ng V."/>
            <person name="Clum A."/>
            <person name="Steindorff A."/>
            <person name="Ohm R."/>
            <person name="Martin F."/>
            <person name="Silar P."/>
            <person name="Natvig D."/>
            <person name="Lalanne C."/>
            <person name="Gautier V."/>
            <person name="Ament-Velasquez S.L."/>
            <person name="Kruys A."/>
            <person name="Hutchinson M.I."/>
            <person name="Powell A.J."/>
            <person name="Barry K."/>
            <person name="Miller A.N."/>
            <person name="Grigoriev I.V."/>
            <person name="Debuchy R."/>
            <person name="Gladieux P."/>
            <person name="Thoren M.H."/>
            <person name="Johannesson H."/>
        </authorList>
    </citation>
    <scope>NUCLEOTIDE SEQUENCE</scope>
    <source>
        <strain evidence="2">SMH2532-1</strain>
    </source>
</reference>
<gene>
    <name evidence="2" type="ORF">B0T16DRAFT_462880</name>
</gene>
<dbReference type="Proteomes" id="UP001174936">
    <property type="component" value="Unassembled WGS sequence"/>
</dbReference>
<dbReference type="EMBL" id="JAULSV010000007">
    <property type="protein sequence ID" value="KAK0639180.1"/>
    <property type="molecule type" value="Genomic_DNA"/>
</dbReference>